<dbReference type="OrthoDB" id="23072at10239"/>
<dbReference type="GeneID" id="18938763"/>
<dbReference type="Proteomes" id="UP000019701">
    <property type="component" value="Segment"/>
</dbReference>
<proteinExistence type="predicted"/>
<evidence type="ECO:0000313" key="2">
    <source>
        <dbReference type="Proteomes" id="UP000019701"/>
    </source>
</evidence>
<keyword evidence="2" id="KW-1185">Reference proteome</keyword>
<name>X2CSV5_9CAUD</name>
<protein>
    <submittedName>
        <fullName evidence="1">Uncharacterized protein</fullName>
    </submittedName>
</protein>
<evidence type="ECO:0000313" key="1">
    <source>
        <dbReference type="EMBL" id="AGV99251.1"/>
    </source>
</evidence>
<dbReference type="EMBL" id="KF534715">
    <property type="protein sequence ID" value="AGV99251.1"/>
    <property type="molecule type" value="Genomic_DNA"/>
</dbReference>
<gene>
    <name evidence="1" type="ORF">PM1_035</name>
</gene>
<organism evidence="1 2">
    <name type="scientific">Pectobacterium phage PM1</name>
    <dbReference type="NCBI Taxonomy" id="1399915"/>
    <lineage>
        <taxon>Viruses</taxon>
        <taxon>Duplodnaviria</taxon>
        <taxon>Heunggongvirae</taxon>
        <taxon>Uroviricota</taxon>
        <taxon>Caudoviricetes</taxon>
        <taxon>Chaseviridae</taxon>
        <taxon>Cleopatravirinae</taxon>
        <taxon>Suwonvirus</taxon>
        <taxon>Suwonvirus PM1</taxon>
    </lineage>
</organism>
<dbReference type="RefSeq" id="YP_009021812.1">
    <property type="nucleotide sequence ID" value="NC_023865.1"/>
</dbReference>
<dbReference type="KEGG" id="vg:18938763"/>
<accession>X2CSV5</accession>
<sequence>MNKPQLRPRHTASQTVVKNKVGVTFCYLESAVTSTGGGTYLTRALAARKETNADVIVFVLPHSDNTSKNVERIIRGRDDLMSAVHPLILPFKIVVVVGTRVEYLKDFYSEKKWSDIKL</sequence>
<reference evidence="1 2" key="1">
    <citation type="journal article" date="2014" name="Arch. Virol.">
        <title>Complete genome sequence of the Pectobacterium carotovorum subsp. carotovorum virulent bacteriophage PM1.</title>
        <authorList>
            <person name="Lim J.A."/>
            <person name="Shin H."/>
            <person name="Lee D.H."/>
            <person name="Han S.W."/>
            <person name="Lee J.H."/>
            <person name="Ryu S."/>
            <person name="Heu S."/>
        </authorList>
    </citation>
    <scope>NUCLEOTIDE SEQUENCE [LARGE SCALE GENOMIC DNA]</scope>
</reference>